<dbReference type="SUPFAM" id="SSF47090">
    <property type="entry name" value="PGBD-like"/>
    <property type="match status" value="1"/>
</dbReference>
<dbReference type="Pfam" id="PF11860">
    <property type="entry name" value="Muramidase"/>
    <property type="match status" value="1"/>
</dbReference>
<organism evidence="3 4">
    <name type="scientific">Pararhizobium mangrovi</name>
    <dbReference type="NCBI Taxonomy" id="2590452"/>
    <lineage>
        <taxon>Bacteria</taxon>
        <taxon>Pseudomonadati</taxon>
        <taxon>Pseudomonadota</taxon>
        <taxon>Alphaproteobacteria</taxon>
        <taxon>Hyphomicrobiales</taxon>
        <taxon>Rhizobiaceae</taxon>
        <taxon>Rhizobium/Agrobacterium group</taxon>
        <taxon>Pararhizobium</taxon>
    </lineage>
</organism>
<evidence type="ECO:0000259" key="1">
    <source>
        <dbReference type="Pfam" id="PF01471"/>
    </source>
</evidence>
<dbReference type="AlphaFoldDB" id="A0A506UCM1"/>
<proteinExistence type="predicted"/>
<feature type="domain" description="Peptidoglycan binding-like" evidence="1">
    <location>
        <begin position="210"/>
        <end position="265"/>
    </location>
</feature>
<keyword evidence="4" id="KW-1185">Reference proteome</keyword>
<gene>
    <name evidence="3" type="ORF">FJU11_04525</name>
</gene>
<dbReference type="Pfam" id="PF01471">
    <property type="entry name" value="PG_binding_1"/>
    <property type="match status" value="1"/>
</dbReference>
<name>A0A506UCM1_9HYPH</name>
<dbReference type="EMBL" id="VHLH01000005">
    <property type="protein sequence ID" value="TPW30694.1"/>
    <property type="molecule type" value="Genomic_DNA"/>
</dbReference>
<dbReference type="InterPro" id="IPR036366">
    <property type="entry name" value="PGBDSf"/>
</dbReference>
<accession>A0A506UCM1</accession>
<dbReference type="Gene3D" id="1.10.101.10">
    <property type="entry name" value="PGBD-like superfamily/PGBD"/>
    <property type="match status" value="1"/>
</dbReference>
<dbReference type="InterPro" id="IPR024408">
    <property type="entry name" value="Muramidase"/>
</dbReference>
<dbReference type="RefSeq" id="WP_141165833.1">
    <property type="nucleotide sequence ID" value="NZ_VHLH01000005.1"/>
</dbReference>
<evidence type="ECO:0000313" key="3">
    <source>
        <dbReference type="EMBL" id="TPW30694.1"/>
    </source>
</evidence>
<dbReference type="InterPro" id="IPR036365">
    <property type="entry name" value="PGBD-like_sf"/>
</dbReference>
<comment type="caution">
    <text evidence="3">The sequence shown here is derived from an EMBL/GenBank/DDBJ whole genome shotgun (WGS) entry which is preliminary data.</text>
</comment>
<feature type="domain" description="N-acetylmuramidase" evidence="2">
    <location>
        <begin position="20"/>
        <end position="191"/>
    </location>
</feature>
<reference evidence="3 4" key="1">
    <citation type="submission" date="2019-06" db="EMBL/GenBank/DDBJ databases">
        <authorList>
            <person name="Li M."/>
        </authorList>
    </citation>
    <scope>NUCLEOTIDE SEQUENCE [LARGE SCALE GENOMIC DNA]</scope>
    <source>
        <strain evidence="3 4">BGMRC6574</strain>
    </source>
</reference>
<sequence length="293" mass="30669">MMDDEARRTIAAAARMHGLEPAALEAVVAVESGGRVTTEVDGRREPLIRWEGHYFDRLCRDEVRAAARKAGLCAAGAGVVANPPGQAARWSLLRRAAKLDRAAAYESASWGVGQVMGAHWRALGYGSVEAFVEDMRAGLAGQLRGMLAFIADAGLMAALARKDWTGFARGYNGPGFRRNAYARKLREAYEAACAGSGAGEGAALLKRGSRGPAVTRLQQALASQGAALEADGIFGSATVRAVKRFQHANDLAADGIAGPRTLAALKGKRSSVLSCLATALSRLAACFGIARTA</sequence>
<evidence type="ECO:0000313" key="4">
    <source>
        <dbReference type="Proteomes" id="UP000320314"/>
    </source>
</evidence>
<dbReference type="Proteomes" id="UP000320314">
    <property type="component" value="Unassembled WGS sequence"/>
</dbReference>
<protein>
    <submittedName>
        <fullName evidence="3">DUF3380 domain-containing protein</fullName>
    </submittedName>
</protein>
<evidence type="ECO:0000259" key="2">
    <source>
        <dbReference type="Pfam" id="PF11860"/>
    </source>
</evidence>
<dbReference type="InterPro" id="IPR002477">
    <property type="entry name" value="Peptidoglycan-bd-like"/>
</dbReference>
<dbReference type="OrthoDB" id="1523598at2"/>